<organism evidence="1 2">
    <name type="scientific">Acidovorax carolinensis</name>
    <dbReference type="NCBI Taxonomy" id="553814"/>
    <lineage>
        <taxon>Bacteria</taxon>
        <taxon>Pseudomonadati</taxon>
        <taxon>Pseudomonadota</taxon>
        <taxon>Betaproteobacteria</taxon>
        <taxon>Burkholderiales</taxon>
        <taxon>Comamonadaceae</taxon>
        <taxon>Acidovorax</taxon>
    </lineage>
</organism>
<proteinExistence type="predicted"/>
<gene>
    <name evidence="1" type="ORF">CBP34_09400</name>
</gene>
<dbReference type="EMBL" id="CP021361">
    <property type="protein sequence ID" value="ART51827.1"/>
    <property type="molecule type" value="Genomic_DNA"/>
</dbReference>
<evidence type="ECO:0000313" key="2">
    <source>
        <dbReference type="Proteomes" id="UP000194432"/>
    </source>
</evidence>
<sequence>MIGWWIVVAAQTPEERDRAIDTKPAVLANWEVGPGGIEWLHQLVKAGRASQLSFSGYPNRYTAKAANVLPLLAGGPPAHRGPPIIGDDYVMPANWKGNVIFHQDKIEACPPDQVLTIDAWDQS</sequence>
<evidence type="ECO:0000313" key="1">
    <source>
        <dbReference type="EMBL" id="ART51827.1"/>
    </source>
</evidence>
<accession>A0A240U337</accession>
<dbReference type="RefSeq" id="WP_094097862.1">
    <property type="nucleotide sequence ID" value="NZ_CP021361.1"/>
</dbReference>
<dbReference type="AlphaFoldDB" id="A0A240U337"/>
<dbReference type="KEGG" id="acin:CBP34_09400"/>
<keyword evidence="2" id="KW-1185">Reference proteome</keyword>
<protein>
    <submittedName>
        <fullName evidence="1">Uncharacterized protein</fullName>
    </submittedName>
</protein>
<name>A0A240U337_9BURK</name>
<dbReference type="Proteomes" id="UP000194432">
    <property type="component" value="Chromosome 1"/>
</dbReference>
<reference evidence="1 2" key="1">
    <citation type="submission" date="2017-05" db="EMBL/GenBank/DDBJ databases">
        <title>Polyphasic characterization of four soil-derived phenanthrene-degrading Acidovorax strains and proposal of Acidovorax phenanthrenivorans sp. nov.</title>
        <authorList>
            <person name="Singleton D.R."/>
            <person name="Lee J."/>
            <person name="Dickey A.N."/>
            <person name="Stroud A."/>
            <person name="Scholl E.H."/>
            <person name="Wright F.A."/>
            <person name="Aitken M.D."/>
        </authorList>
    </citation>
    <scope>NUCLEOTIDE SEQUENCE [LARGE SCALE GENOMIC DNA]</scope>
    <source>
        <strain evidence="1">NA3</strain>
    </source>
</reference>